<dbReference type="FunFam" id="3.40.47.10:FF:000004">
    <property type="entry name" value="3-oxoacyl-[acyl-carrier-protein] synthase 3"/>
    <property type="match status" value="1"/>
</dbReference>
<evidence type="ECO:0000256" key="1">
    <source>
        <dbReference type="ARBA" id="ARBA00005194"/>
    </source>
</evidence>
<dbReference type="InterPro" id="IPR013747">
    <property type="entry name" value="ACP_syn_III_C"/>
</dbReference>
<evidence type="ECO:0000256" key="6">
    <source>
        <dbReference type="ARBA" id="ARBA00022679"/>
    </source>
</evidence>
<gene>
    <name evidence="13 16" type="primary">fabH</name>
    <name evidence="16" type="ORF">DSM19430T_20800</name>
</gene>
<keyword evidence="11 13" id="KW-0012">Acyltransferase</keyword>
<dbReference type="GO" id="GO:0033818">
    <property type="term" value="F:beta-ketoacyl-acyl-carrier-protein synthase III activity"/>
    <property type="evidence" value="ECO:0007669"/>
    <property type="project" value="UniProtKB-UniRule"/>
</dbReference>
<comment type="similarity">
    <text evidence="2 13">Belongs to the thiolase-like superfamily. FabH family.</text>
</comment>
<evidence type="ECO:0000313" key="16">
    <source>
        <dbReference type="EMBL" id="GFM37396.1"/>
    </source>
</evidence>
<dbReference type="GO" id="GO:0005737">
    <property type="term" value="C:cytoplasm"/>
    <property type="evidence" value="ECO:0007669"/>
    <property type="project" value="UniProtKB-SubCell"/>
</dbReference>
<dbReference type="NCBIfam" id="TIGR00747">
    <property type="entry name" value="fabH"/>
    <property type="match status" value="1"/>
</dbReference>
<dbReference type="InterPro" id="IPR013751">
    <property type="entry name" value="ACP_syn_III_N"/>
</dbReference>
<keyword evidence="4 13" id="KW-0963">Cytoplasm</keyword>
<dbReference type="AlphaFoldDB" id="A0A7J0BUK8"/>
<dbReference type="EC" id="2.3.1.180" evidence="3 13"/>
<dbReference type="SUPFAM" id="SSF53901">
    <property type="entry name" value="Thiolase-like"/>
    <property type="match status" value="1"/>
</dbReference>
<evidence type="ECO:0000259" key="14">
    <source>
        <dbReference type="Pfam" id="PF08541"/>
    </source>
</evidence>
<evidence type="ECO:0000256" key="11">
    <source>
        <dbReference type="ARBA" id="ARBA00023315"/>
    </source>
</evidence>
<comment type="domain">
    <text evidence="13">The last Arg residue of the ACP-binding site is essential for the weak association between ACP/AcpP and FabH.</text>
</comment>
<comment type="caution">
    <text evidence="16">The sequence shown here is derived from an EMBL/GenBank/DDBJ whole genome shotgun (WGS) entry which is preliminary data.</text>
</comment>
<name>A0A7J0BUK8_9BACT</name>
<protein>
    <recommendedName>
        <fullName evidence="3 13">Beta-ketoacyl-[acyl-carrier-protein] synthase III</fullName>
        <shortName evidence="13">Beta-ketoacyl-ACP synthase III</shortName>
        <shortName evidence="13">KAS III</shortName>
        <ecNumber evidence="3 13">2.3.1.180</ecNumber>
    </recommendedName>
    <alternativeName>
        <fullName evidence="13">3-oxoacyl-[acyl-carrier-protein] synthase 3</fullName>
    </alternativeName>
    <alternativeName>
        <fullName evidence="13">3-oxoacyl-[acyl-carrier-protein] synthase III</fullName>
    </alternativeName>
</protein>
<dbReference type="NCBIfam" id="NF006829">
    <property type="entry name" value="PRK09352.1"/>
    <property type="match status" value="1"/>
</dbReference>
<proteinExistence type="inferred from homology"/>
<evidence type="ECO:0000259" key="15">
    <source>
        <dbReference type="Pfam" id="PF08545"/>
    </source>
</evidence>
<dbReference type="Pfam" id="PF08545">
    <property type="entry name" value="ACP_syn_III"/>
    <property type="match status" value="1"/>
</dbReference>
<keyword evidence="10 13" id="KW-0511">Multifunctional enzyme</keyword>
<comment type="pathway">
    <text evidence="1 13">Lipid metabolism; fatty acid biosynthesis.</text>
</comment>
<evidence type="ECO:0000256" key="12">
    <source>
        <dbReference type="ARBA" id="ARBA00051096"/>
    </source>
</evidence>
<feature type="active site" evidence="13">
    <location>
        <position position="114"/>
    </location>
</feature>
<keyword evidence="17" id="KW-1185">Reference proteome</keyword>
<dbReference type="HAMAP" id="MF_01815">
    <property type="entry name" value="FabH"/>
    <property type="match status" value="1"/>
</dbReference>
<dbReference type="GO" id="GO:0044550">
    <property type="term" value="P:secondary metabolite biosynthetic process"/>
    <property type="evidence" value="ECO:0007669"/>
    <property type="project" value="TreeGrafter"/>
</dbReference>
<reference evidence="16 17" key="1">
    <citation type="submission" date="2020-05" db="EMBL/GenBank/DDBJ databases">
        <title>Draft genome sequence of Desulfovibrio psychrotolerans JS1T.</title>
        <authorList>
            <person name="Ueno A."/>
            <person name="Tamazawa S."/>
            <person name="Tamamura S."/>
            <person name="Murakami T."/>
            <person name="Kiyama T."/>
            <person name="Inomata H."/>
            <person name="Amano Y."/>
            <person name="Miyakawa K."/>
            <person name="Tamaki H."/>
            <person name="Naganuma T."/>
            <person name="Kaneko K."/>
        </authorList>
    </citation>
    <scope>NUCLEOTIDE SEQUENCE [LARGE SCALE GENOMIC DNA]</scope>
    <source>
        <strain evidence="16 17">JS1</strain>
    </source>
</reference>
<dbReference type="PANTHER" id="PTHR34069">
    <property type="entry name" value="3-OXOACYL-[ACYL-CARRIER-PROTEIN] SYNTHASE 3"/>
    <property type="match status" value="1"/>
</dbReference>
<evidence type="ECO:0000256" key="8">
    <source>
        <dbReference type="ARBA" id="ARBA00023098"/>
    </source>
</evidence>
<evidence type="ECO:0000256" key="7">
    <source>
        <dbReference type="ARBA" id="ARBA00022832"/>
    </source>
</evidence>
<evidence type="ECO:0000256" key="4">
    <source>
        <dbReference type="ARBA" id="ARBA00022490"/>
    </source>
</evidence>
<dbReference type="InterPro" id="IPR016039">
    <property type="entry name" value="Thiolase-like"/>
</dbReference>
<accession>A0A7J0BUK8</accession>
<dbReference type="Proteomes" id="UP000503820">
    <property type="component" value="Unassembled WGS sequence"/>
</dbReference>
<keyword evidence="6 13" id="KW-0808">Transferase</keyword>
<evidence type="ECO:0000256" key="2">
    <source>
        <dbReference type="ARBA" id="ARBA00008642"/>
    </source>
</evidence>
<dbReference type="InterPro" id="IPR004655">
    <property type="entry name" value="FabH"/>
</dbReference>
<comment type="catalytic activity">
    <reaction evidence="12">
        <text>malonyl-[ACP] + acetyl-CoA + H(+) = 3-oxobutanoyl-[ACP] + CO2 + CoA</text>
        <dbReference type="Rhea" id="RHEA:12080"/>
        <dbReference type="Rhea" id="RHEA-COMP:9623"/>
        <dbReference type="Rhea" id="RHEA-COMP:9625"/>
        <dbReference type="ChEBI" id="CHEBI:15378"/>
        <dbReference type="ChEBI" id="CHEBI:16526"/>
        <dbReference type="ChEBI" id="CHEBI:57287"/>
        <dbReference type="ChEBI" id="CHEBI:57288"/>
        <dbReference type="ChEBI" id="CHEBI:78449"/>
        <dbReference type="ChEBI" id="CHEBI:78450"/>
        <dbReference type="EC" id="2.3.1.180"/>
    </reaction>
    <physiologicalReaction direction="left-to-right" evidence="12">
        <dbReference type="Rhea" id="RHEA:12081"/>
    </physiologicalReaction>
</comment>
<dbReference type="Pfam" id="PF08541">
    <property type="entry name" value="ACP_syn_III_C"/>
    <property type="match status" value="1"/>
</dbReference>
<dbReference type="GO" id="GO:0004315">
    <property type="term" value="F:3-oxoacyl-[acyl-carrier-protein] synthase activity"/>
    <property type="evidence" value="ECO:0007669"/>
    <property type="project" value="InterPro"/>
</dbReference>
<organism evidence="16 17">
    <name type="scientific">Desulfovibrio psychrotolerans</name>
    <dbReference type="NCBI Taxonomy" id="415242"/>
    <lineage>
        <taxon>Bacteria</taxon>
        <taxon>Pseudomonadati</taxon>
        <taxon>Thermodesulfobacteriota</taxon>
        <taxon>Desulfovibrionia</taxon>
        <taxon>Desulfovibrionales</taxon>
        <taxon>Desulfovibrionaceae</taxon>
        <taxon>Desulfovibrio</taxon>
    </lineage>
</organism>
<dbReference type="CDD" id="cd00830">
    <property type="entry name" value="KAS_III"/>
    <property type="match status" value="1"/>
</dbReference>
<comment type="function">
    <text evidence="13">Catalyzes the condensation reaction of fatty acid synthesis by the addition to an acyl acceptor of two carbons from malonyl-ACP. Catalyzes the first condensation reaction which initiates fatty acid synthesis and may therefore play a role in governing the total rate of fatty acid production. Possesses both acetoacetyl-ACP synthase and acetyl transacylase activities. Its substrate specificity determines the biosynthesis of branched-chain and/or straight-chain of fatty acids.</text>
</comment>
<evidence type="ECO:0000256" key="13">
    <source>
        <dbReference type="HAMAP-Rule" id="MF_01815"/>
    </source>
</evidence>
<keyword evidence="5 13" id="KW-0444">Lipid biosynthesis</keyword>
<dbReference type="GO" id="GO:0006633">
    <property type="term" value="P:fatty acid biosynthetic process"/>
    <property type="evidence" value="ECO:0007669"/>
    <property type="project" value="UniProtKB-UniRule"/>
</dbReference>
<dbReference type="RefSeq" id="WP_174409997.1">
    <property type="nucleotide sequence ID" value="NZ_BLVP01000008.1"/>
</dbReference>
<dbReference type="EMBL" id="BLVP01000008">
    <property type="protein sequence ID" value="GFM37396.1"/>
    <property type="molecule type" value="Genomic_DNA"/>
</dbReference>
<keyword evidence="7 13" id="KW-0276">Fatty acid metabolism</keyword>
<feature type="region of interest" description="ACP-binding" evidence="13">
    <location>
        <begin position="257"/>
        <end position="261"/>
    </location>
</feature>
<keyword evidence="9 13" id="KW-0275">Fatty acid biosynthesis</keyword>
<feature type="domain" description="Beta-ketoacyl-[acyl-carrier-protein] synthase III N-terminal" evidence="15">
    <location>
        <begin position="108"/>
        <end position="188"/>
    </location>
</feature>
<dbReference type="PANTHER" id="PTHR34069:SF2">
    <property type="entry name" value="BETA-KETOACYL-[ACYL-CARRIER-PROTEIN] SYNTHASE III"/>
    <property type="match status" value="1"/>
</dbReference>
<dbReference type="Gene3D" id="3.40.47.10">
    <property type="match status" value="1"/>
</dbReference>
<evidence type="ECO:0000256" key="10">
    <source>
        <dbReference type="ARBA" id="ARBA00023268"/>
    </source>
</evidence>
<evidence type="ECO:0000256" key="5">
    <source>
        <dbReference type="ARBA" id="ARBA00022516"/>
    </source>
</evidence>
<evidence type="ECO:0000256" key="3">
    <source>
        <dbReference type="ARBA" id="ARBA00012333"/>
    </source>
</evidence>
<keyword evidence="8 13" id="KW-0443">Lipid metabolism</keyword>
<sequence>MTKPCYIRGFGSFAPAKLLTNRDLEKIVDTSDEWIISRTGIEQRHVVVEGQCTSDLVAEAARAALADAGMQAQNLSHIIVATCTPDAYCPNTACVVEDKLGVKGLMALDISAACSGFVYGLDVARAMVCCKPDAVVLLSGGETMTSRVNWEDRNTCVLFGDGAGAVVITSEPGPDSAQIVDIELSSDGSLRDLLTITGGGSSMPYTLNQPVPAEHFILMQGREVFKHAVRSMTGVCETVLQRNGLTTADVDLLIPHQANMRIVEAVGKKLELPAENVFVNLHKYGNTSAASIPLALADARAQGRIRPGMNVLLTTFGGGFTWGSALLKF</sequence>
<feature type="active site" evidence="13">
    <location>
        <position position="286"/>
    </location>
</feature>
<feature type="active site" evidence="13">
    <location>
        <position position="256"/>
    </location>
</feature>
<evidence type="ECO:0000313" key="17">
    <source>
        <dbReference type="Proteomes" id="UP000503820"/>
    </source>
</evidence>
<comment type="subcellular location">
    <subcellularLocation>
        <location evidence="13">Cytoplasm</location>
    </subcellularLocation>
</comment>
<dbReference type="UniPathway" id="UPA00094"/>
<evidence type="ECO:0000256" key="9">
    <source>
        <dbReference type="ARBA" id="ARBA00023160"/>
    </source>
</evidence>
<feature type="domain" description="Beta-ketoacyl-[acyl-carrier-protein] synthase III C-terminal" evidence="14">
    <location>
        <begin position="240"/>
        <end position="328"/>
    </location>
</feature>
<comment type="subunit">
    <text evidence="13">Homodimer.</text>
</comment>